<accession>I3IJC8</accession>
<comment type="caution">
    <text evidence="1">The sequence shown here is derived from an EMBL/GenBank/DDBJ whole genome shotgun (WGS) entry which is preliminary data.</text>
</comment>
<organism evidence="1 2">
    <name type="scientific">Candidatus Jettenia caeni</name>
    <dbReference type="NCBI Taxonomy" id="247490"/>
    <lineage>
        <taxon>Bacteria</taxon>
        <taxon>Pseudomonadati</taxon>
        <taxon>Planctomycetota</taxon>
        <taxon>Candidatus Brocadiia</taxon>
        <taxon>Candidatus Brocadiales</taxon>
        <taxon>Candidatus Brocadiaceae</taxon>
        <taxon>Candidatus Jettenia</taxon>
    </lineage>
</organism>
<protein>
    <submittedName>
        <fullName evidence="1">Uncharacterized protein</fullName>
    </submittedName>
</protein>
<sequence length="69" mass="8070">MKKELTNKVRYQEWNGDTQHAVHYVLTVVEKALKITSQQSSKDMVFHVPTSLSTEREFEDDINSEDIPF</sequence>
<gene>
    <name evidence="1" type="ORF">KSU1_C0227</name>
</gene>
<evidence type="ECO:0000313" key="2">
    <source>
        <dbReference type="Proteomes" id="UP000002985"/>
    </source>
</evidence>
<dbReference type="Proteomes" id="UP000002985">
    <property type="component" value="Unassembled WGS sequence"/>
</dbReference>
<evidence type="ECO:0000313" key="1">
    <source>
        <dbReference type="EMBL" id="GAB61823.1"/>
    </source>
</evidence>
<reference evidence="1 2" key="1">
    <citation type="journal article" date="2012" name="FEBS Lett.">
        <title>Anammox organism KSU-1 expresses a NirK-type copper-containing nitrite reductase instead of a NirS-type with cytochrome cd1.</title>
        <authorList>
            <person name="Hira D."/>
            <person name="Toh H."/>
            <person name="Migita C.T."/>
            <person name="Okubo H."/>
            <person name="Nishiyama T."/>
            <person name="Hattori M."/>
            <person name="Furukawa K."/>
            <person name="Fujii T."/>
        </authorList>
    </citation>
    <scope>NUCLEOTIDE SEQUENCE [LARGE SCALE GENOMIC DNA]</scope>
</reference>
<name>I3IJC8_9BACT</name>
<dbReference type="EMBL" id="BAFH01000003">
    <property type="protein sequence ID" value="GAB61823.1"/>
    <property type="molecule type" value="Genomic_DNA"/>
</dbReference>
<dbReference type="STRING" id="247490.KSU1_C0227"/>
<proteinExistence type="predicted"/>
<keyword evidence="2" id="KW-1185">Reference proteome</keyword>
<dbReference type="AlphaFoldDB" id="I3IJC8"/>